<gene>
    <name evidence="2" type="ORF">HZS80_15905</name>
</gene>
<dbReference type="RefSeq" id="WP_157738123.1">
    <property type="nucleotide sequence ID" value="NZ_JACCDE010000024.1"/>
</dbReference>
<protein>
    <submittedName>
        <fullName evidence="2">Uncharacterized protein</fullName>
    </submittedName>
</protein>
<keyword evidence="3" id="KW-1185">Reference proteome</keyword>
<name>A0A7Z0LV69_9GAMM</name>
<comment type="caution">
    <text evidence="2">The sequence shown here is derived from an EMBL/GenBank/DDBJ whole genome shotgun (WGS) entry which is preliminary data.</text>
</comment>
<evidence type="ECO:0000256" key="1">
    <source>
        <dbReference type="SAM" id="MobiDB-lite"/>
    </source>
</evidence>
<dbReference type="EMBL" id="JACCDE010000024">
    <property type="protein sequence ID" value="NYS79181.1"/>
    <property type="molecule type" value="Genomic_DNA"/>
</dbReference>
<dbReference type="Proteomes" id="UP000526892">
    <property type="component" value="Unassembled WGS sequence"/>
</dbReference>
<evidence type="ECO:0000313" key="3">
    <source>
        <dbReference type="Proteomes" id="UP000526892"/>
    </source>
</evidence>
<accession>A0A7Z0LV69</accession>
<proteinExistence type="predicted"/>
<reference evidence="2 3" key="1">
    <citation type="journal article" date="2003" name="Extremophiles">
        <title>Halomonas glaciei sp. nov. isolated from fast ice of Adelie Land, Antarctica.</title>
        <authorList>
            <person name="Reddy G.S."/>
            <person name="Raghavan P.U."/>
            <person name="Sarita N.B."/>
            <person name="Prakash J.S."/>
            <person name="Nagesh N."/>
            <person name="Delille D."/>
            <person name="Shivaji S."/>
        </authorList>
    </citation>
    <scope>NUCLEOTIDE SEQUENCE [LARGE SCALE GENOMIC DNA]</scope>
    <source>
        <strain evidence="2 3">DD39</strain>
    </source>
</reference>
<evidence type="ECO:0000313" key="2">
    <source>
        <dbReference type="EMBL" id="NYS79181.1"/>
    </source>
</evidence>
<sequence>MAKRALEVAQQKRRAPQDRGEPKTACIQGWLNRNSQPGNAEATLTGGVA</sequence>
<organism evidence="2 3">
    <name type="scientific">Vreelandella glaciei</name>
    <dbReference type="NCBI Taxonomy" id="186761"/>
    <lineage>
        <taxon>Bacteria</taxon>
        <taxon>Pseudomonadati</taxon>
        <taxon>Pseudomonadota</taxon>
        <taxon>Gammaproteobacteria</taxon>
        <taxon>Oceanospirillales</taxon>
        <taxon>Halomonadaceae</taxon>
        <taxon>Vreelandella</taxon>
    </lineage>
</organism>
<feature type="region of interest" description="Disordered" evidence="1">
    <location>
        <begin position="30"/>
        <end position="49"/>
    </location>
</feature>
<feature type="region of interest" description="Disordered" evidence="1">
    <location>
        <begin position="1"/>
        <end position="23"/>
    </location>
</feature>
<dbReference type="AlphaFoldDB" id="A0A7Z0LV69"/>